<dbReference type="EMBL" id="BMAT01003031">
    <property type="protein sequence ID" value="GFS18948.1"/>
    <property type="molecule type" value="Genomic_DNA"/>
</dbReference>
<evidence type="ECO:0000256" key="1">
    <source>
        <dbReference type="ARBA" id="ARBA00007806"/>
    </source>
</evidence>
<feature type="domain" description="Glycosyl hydrolase family 31 C-terminal" evidence="7">
    <location>
        <begin position="605"/>
        <end position="688"/>
    </location>
</feature>
<comment type="caution">
    <text evidence="8">The sequence shown here is derived from an EMBL/GenBank/DDBJ whole genome shotgun (WGS) entry which is preliminary data.</text>
</comment>
<feature type="transmembrane region" description="Helical" evidence="5">
    <location>
        <begin position="7"/>
        <end position="29"/>
    </location>
</feature>
<dbReference type="GO" id="GO:0004553">
    <property type="term" value="F:hydrolase activity, hydrolyzing O-glycosyl compounds"/>
    <property type="evidence" value="ECO:0007669"/>
    <property type="project" value="InterPro"/>
</dbReference>
<dbReference type="Proteomes" id="UP000762676">
    <property type="component" value="Unassembled WGS sequence"/>
</dbReference>
<dbReference type="InterPro" id="IPR050985">
    <property type="entry name" value="Alpha-glycosidase_related"/>
</dbReference>
<evidence type="ECO:0000256" key="5">
    <source>
        <dbReference type="SAM" id="Phobius"/>
    </source>
</evidence>
<keyword evidence="5" id="KW-0812">Transmembrane</keyword>
<evidence type="ECO:0000259" key="7">
    <source>
        <dbReference type="Pfam" id="PF21365"/>
    </source>
</evidence>
<evidence type="ECO:0000313" key="8">
    <source>
        <dbReference type="EMBL" id="GFS18948.1"/>
    </source>
</evidence>
<keyword evidence="5" id="KW-1133">Transmembrane helix</keyword>
<evidence type="ECO:0000256" key="2">
    <source>
        <dbReference type="ARBA" id="ARBA00022801"/>
    </source>
</evidence>
<name>A0AAV4J823_9GAST</name>
<feature type="domain" description="Glycoside hydrolase family 31 TIM barrel" evidence="6">
    <location>
        <begin position="291"/>
        <end position="590"/>
    </location>
</feature>
<keyword evidence="3 4" id="KW-0326">Glycosidase</keyword>
<gene>
    <name evidence="8" type="ORF">ElyMa_001534600</name>
</gene>
<accession>A0AAV4J823</accession>
<dbReference type="InterPro" id="IPR000322">
    <property type="entry name" value="Glyco_hydro_31_TIM"/>
</dbReference>
<keyword evidence="9" id="KW-1185">Reference proteome</keyword>
<dbReference type="PANTHER" id="PTHR43053">
    <property type="entry name" value="GLYCOSIDASE FAMILY 31"/>
    <property type="match status" value="1"/>
</dbReference>
<dbReference type="AlphaFoldDB" id="A0AAV4J823"/>
<dbReference type="Pfam" id="PF21365">
    <property type="entry name" value="Glyco_hydro_31_3rd"/>
    <property type="match status" value="1"/>
</dbReference>
<dbReference type="SUPFAM" id="SSF51445">
    <property type="entry name" value="(Trans)glycosidases"/>
    <property type="match status" value="1"/>
</dbReference>
<sequence length="695" mass="79152">MAVRKRVMVMVVSVFLMAGLMAGVGVYLWRQHEDRDTDAPAVTLPLGPEVNLYISKGGKSVSFSVNSVGAEGRYKELRSDLGISAQGRAQPCAGVDTGGKYICVQWEDGTKVYIVPAQETSKDLQCVTMSWNVSMKQPGTSQTPTDCYDMTHSSWYGAFEDHFQFWPMNGGIRMNSSAYVVGEIFEKIEYGEVIEPLFVSSLGLGIHVDIDSPLYLAINGMNSRGRLCLSGRIGKDTPYFTQTIPWLKYDLCRAKDISVLWKEMSKKYLPKPKLTPSEDLIRGPIWSTWARYKQYINQSKAIEFAEEILQNNMSISQLEIDDDWTPFYGDFDFNATKFPEPAAMVNELLEKGIHTTLWMHPYVNRDAENYEILAQKGYFVRDYTDNKQPASVNWWRGNDSGIIDFTNTEAVDWYLKQTRRLQADYNISSFKFDGGEATSLGKKYALAKNLSSPNYFTTHYVEAACRADMTERRQEVRVAFRSQECHTMVRMLDRSSDWSHELGLLTLIPTALAYGLAGYPFVLPDMIGGNAYNGSDIDQSVLPERELYIRWLQATLFMPTLQFSVAPWDYKKHPDTTSIVKKMLAIREKYVEDIIALMNQARDTGEPIVRPLWWTDPLDKEALRSESQFLLGNDLLVAPVLEKGQRKRDIYLPQGMWKDQVRGHIYQGKRWLRGFVAELDQVPYFTRAAKPGVVG</sequence>
<evidence type="ECO:0000259" key="6">
    <source>
        <dbReference type="Pfam" id="PF01055"/>
    </source>
</evidence>
<dbReference type="Gene3D" id="2.60.40.1180">
    <property type="entry name" value="Golgi alpha-mannosidase II"/>
    <property type="match status" value="1"/>
</dbReference>
<dbReference type="GO" id="GO:0005975">
    <property type="term" value="P:carbohydrate metabolic process"/>
    <property type="evidence" value="ECO:0007669"/>
    <property type="project" value="InterPro"/>
</dbReference>
<protein>
    <submittedName>
        <fullName evidence="8">Alpha-glucosidase</fullName>
    </submittedName>
</protein>
<evidence type="ECO:0000256" key="3">
    <source>
        <dbReference type="ARBA" id="ARBA00023295"/>
    </source>
</evidence>
<dbReference type="SUPFAM" id="SSF51011">
    <property type="entry name" value="Glycosyl hydrolase domain"/>
    <property type="match status" value="1"/>
</dbReference>
<dbReference type="InterPro" id="IPR013780">
    <property type="entry name" value="Glyco_hydro_b"/>
</dbReference>
<dbReference type="InterPro" id="IPR048395">
    <property type="entry name" value="Glyco_hydro_31_C"/>
</dbReference>
<dbReference type="Pfam" id="PF01055">
    <property type="entry name" value="Glyco_hydro_31_2nd"/>
    <property type="match status" value="1"/>
</dbReference>
<reference evidence="8 9" key="1">
    <citation type="journal article" date="2021" name="Elife">
        <title>Chloroplast acquisition without the gene transfer in kleptoplastic sea slugs, Plakobranchus ocellatus.</title>
        <authorList>
            <person name="Maeda T."/>
            <person name="Takahashi S."/>
            <person name="Yoshida T."/>
            <person name="Shimamura S."/>
            <person name="Takaki Y."/>
            <person name="Nagai Y."/>
            <person name="Toyoda A."/>
            <person name="Suzuki Y."/>
            <person name="Arimoto A."/>
            <person name="Ishii H."/>
            <person name="Satoh N."/>
            <person name="Nishiyama T."/>
            <person name="Hasebe M."/>
            <person name="Maruyama T."/>
            <person name="Minagawa J."/>
            <person name="Obokata J."/>
            <person name="Shigenobu S."/>
        </authorList>
    </citation>
    <scope>NUCLEOTIDE SEQUENCE [LARGE SCALE GENOMIC DNA]</scope>
</reference>
<comment type="similarity">
    <text evidence="1 4">Belongs to the glycosyl hydrolase 31 family.</text>
</comment>
<dbReference type="InterPro" id="IPR017853">
    <property type="entry name" value="GH"/>
</dbReference>
<keyword evidence="2 4" id="KW-0378">Hydrolase</keyword>
<dbReference type="Gene3D" id="3.20.20.80">
    <property type="entry name" value="Glycosidases"/>
    <property type="match status" value="1"/>
</dbReference>
<proteinExistence type="inferred from homology"/>
<evidence type="ECO:0000313" key="9">
    <source>
        <dbReference type="Proteomes" id="UP000762676"/>
    </source>
</evidence>
<evidence type="ECO:0000256" key="4">
    <source>
        <dbReference type="RuleBase" id="RU361185"/>
    </source>
</evidence>
<organism evidence="8 9">
    <name type="scientific">Elysia marginata</name>
    <dbReference type="NCBI Taxonomy" id="1093978"/>
    <lineage>
        <taxon>Eukaryota</taxon>
        <taxon>Metazoa</taxon>
        <taxon>Spiralia</taxon>
        <taxon>Lophotrochozoa</taxon>
        <taxon>Mollusca</taxon>
        <taxon>Gastropoda</taxon>
        <taxon>Heterobranchia</taxon>
        <taxon>Euthyneura</taxon>
        <taxon>Panpulmonata</taxon>
        <taxon>Sacoglossa</taxon>
        <taxon>Placobranchoidea</taxon>
        <taxon>Plakobranchidae</taxon>
        <taxon>Elysia</taxon>
    </lineage>
</organism>
<dbReference type="CDD" id="cd06592">
    <property type="entry name" value="GH31_NET37"/>
    <property type="match status" value="1"/>
</dbReference>
<dbReference type="PANTHER" id="PTHR43053:SF4">
    <property type="entry name" value="MYOGENESIS-REGULATING GLYCOSIDASE"/>
    <property type="match status" value="1"/>
</dbReference>
<keyword evidence="5" id="KW-0472">Membrane</keyword>